<evidence type="ECO:0000256" key="4">
    <source>
        <dbReference type="ARBA" id="ARBA00022692"/>
    </source>
</evidence>
<comment type="caution">
    <text evidence="8">Lacks conserved residue(s) required for the propagation of feature annotation.</text>
</comment>
<protein>
    <recommendedName>
        <fullName evidence="8">Nitrate/nitrite transporter</fullName>
    </recommendedName>
</protein>
<feature type="domain" description="Major facilitator superfamily (MFS) profile" evidence="9">
    <location>
        <begin position="1"/>
        <end position="480"/>
    </location>
</feature>
<dbReference type="InterPro" id="IPR011701">
    <property type="entry name" value="MFS"/>
</dbReference>
<gene>
    <name evidence="10" type="ORF">AVDCRST_MAG81-216</name>
</gene>
<feature type="transmembrane region" description="Helical" evidence="8">
    <location>
        <begin position="20"/>
        <end position="41"/>
    </location>
</feature>
<feature type="transmembrane region" description="Helical" evidence="8">
    <location>
        <begin position="425"/>
        <end position="444"/>
    </location>
</feature>
<feature type="transmembrane region" description="Helical" evidence="8">
    <location>
        <begin position="456"/>
        <end position="476"/>
    </location>
</feature>
<accession>A0A6J4UT98</accession>
<dbReference type="InterPro" id="IPR036259">
    <property type="entry name" value="MFS_trans_sf"/>
</dbReference>
<organism evidence="10">
    <name type="scientific">uncultured Synechococcales cyanobacterium</name>
    <dbReference type="NCBI Taxonomy" id="1936017"/>
    <lineage>
        <taxon>Bacteria</taxon>
        <taxon>Bacillati</taxon>
        <taxon>Cyanobacteriota</taxon>
        <taxon>Cyanophyceae</taxon>
        <taxon>Synechococcales</taxon>
        <taxon>environmental samples</taxon>
    </lineage>
</organism>
<evidence type="ECO:0000256" key="2">
    <source>
        <dbReference type="ARBA" id="ARBA00008432"/>
    </source>
</evidence>
<sequence>MLGMLRGLLTFSGRFRILHLTWFAFFIIFVLWFNTAPLATAIRSDLGLNVKQIRTVIVCNLALTIPARIIVGILLDRYGPRKVFSAILVYSIIPTLWCAMAQDYNQLVWSRIAMSIVGAGFVVGIRMMSEWFPPKDVGFATGIYGGWGNAGATFSTLALPAVAASSAFLYSGQVNWRLPVAATGIFAAIYGVIYFFIAEDTPPGKVFERAHSATGIEVTSQKDFWLLLIMNAPMVGALGILAWRLNIVKVISQSQLYMSYLLLVGLYLFQTYMCWQANRDLMIGKKRYPPVERYQFSQVVVLQLCYFVTIGSALAVVSMLPMFFEKNFGLTPVVAGLMAAVYSACNVFSRPGGGLLSDIFNRKWTLTILIAGMGLSYLLMSNVDGNWRLPQAVAIVIIFAVFVQSGGGATYAIVPLIRKRITGQIAGNVGAYSNIAGICYLTLYSLLPDGNEGDRIYFQTLGIASLIVAFVCMFFLQQPQEDLNLDLEPSAQIATSS</sequence>
<dbReference type="AlphaFoldDB" id="A0A6J4UT98"/>
<comment type="subcellular location">
    <subcellularLocation>
        <location evidence="1 8">Cell membrane</location>
        <topology evidence="1 8">Multi-pass membrane protein</topology>
    </subcellularLocation>
</comment>
<feature type="transmembrane region" description="Helical" evidence="8">
    <location>
        <begin position="146"/>
        <end position="170"/>
    </location>
</feature>
<keyword evidence="6 8" id="KW-0534">Nitrate assimilation</keyword>
<evidence type="ECO:0000256" key="6">
    <source>
        <dbReference type="ARBA" id="ARBA00023063"/>
    </source>
</evidence>
<keyword evidence="8" id="KW-1003">Cell membrane</keyword>
<dbReference type="EMBL" id="CADCWO010000019">
    <property type="protein sequence ID" value="CAA9555883.1"/>
    <property type="molecule type" value="Genomic_DNA"/>
</dbReference>
<feature type="transmembrane region" description="Helical" evidence="8">
    <location>
        <begin position="224"/>
        <end position="245"/>
    </location>
</feature>
<proteinExistence type="inferred from homology"/>
<feature type="transmembrane region" description="Helical" evidence="8">
    <location>
        <begin position="296"/>
        <end position="324"/>
    </location>
</feature>
<feature type="transmembrane region" description="Helical" evidence="8">
    <location>
        <begin position="83"/>
        <end position="102"/>
    </location>
</feature>
<keyword evidence="4 8" id="KW-0812">Transmembrane</keyword>
<feature type="transmembrane region" description="Helical" evidence="8">
    <location>
        <begin position="330"/>
        <end position="348"/>
    </location>
</feature>
<feature type="transmembrane region" description="Helical" evidence="8">
    <location>
        <begin position="53"/>
        <end position="71"/>
    </location>
</feature>
<dbReference type="PANTHER" id="PTHR23515">
    <property type="entry name" value="HIGH-AFFINITY NITRATE TRANSPORTER 2.3"/>
    <property type="match status" value="1"/>
</dbReference>
<dbReference type="Pfam" id="PF07690">
    <property type="entry name" value="MFS_1"/>
    <property type="match status" value="2"/>
</dbReference>
<dbReference type="GO" id="GO:0042128">
    <property type="term" value="P:nitrate assimilation"/>
    <property type="evidence" value="ECO:0007669"/>
    <property type="project" value="UniProtKB-UniRule"/>
</dbReference>
<dbReference type="GO" id="GO:0005886">
    <property type="term" value="C:plasma membrane"/>
    <property type="evidence" value="ECO:0007669"/>
    <property type="project" value="UniProtKB-SubCell"/>
</dbReference>
<evidence type="ECO:0000256" key="3">
    <source>
        <dbReference type="ARBA" id="ARBA00022448"/>
    </source>
</evidence>
<feature type="transmembrane region" description="Helical" evidence="8">
    <location>
        <begin position="108"/>
        <end position="125"/>
    </location>
</feature>
<reference evidence="10" key="1">
    <citation type="submission" date="2020-02" db="EMBL/GenBank/DDBJ databases">
        <authorList>
            <person name="Meier V. D."/>
        </authorList>
    </citation>
    <scope>NUCLEOTIDE SEQUENCE</scope>
    <source>
        <strain evidence="10">AVDCRST_MAG81</strain>
    </source>
</reference>
<dbReference type="InterPro" id="IPR020846">
    <property type="entry name" value="MFS_dom"/>
</dbReference>
<comment type="similarity">
    <text evidence="2 8">Belongs to the major facilitator superfamily. Nitrate/nitrite porter (TC 2.A.1.8) family.</text>
</comment>
<evidence type="ECO:0000313" key="10">
    <source>
        <dbReference type="EMBL" id="CAA9555883.1"/>
    </source>
</evidence>
<feature type="transmembrane region" description="Helical" evidence="8">
    <location>
        <begin position="176"/>
        <end position="197"/>
    </location>
</feature>
<evidence type="ECO:0000256" key="7">
    <source>
        <dbReference type="ARBA" id="ARBA00023136"/>
    </source>
</evidence>
<evidence type="ECO:0000259" key="9">
    <source>
        <dbReference type="PROSITE" id="PS50850"/>
    </source>
</evidence>
<dbReference type="Gene3D" id="1.20.1250.20">
    <property type="entry name" value="MFS general substrate transporter like domains"/>
    <property type="match status" value="2"/>
</dbReference>
<evidence type="ECO:0000256" key="1">
    <source>
        <dbReference type="ARBA" id="ARBA00004651"/>
    </source>
</evidence>
<dbReference type="GO" id="GO:0015113">
    <property type="term" value="F:nitrite transmembrane transporter activity"/>
    <property type="evidence" value="ECO:0007669"/>
    <property type="project" value="InterPro"/>
</dbReference>
<dbReference type="InterPro" id="IPR004737">
    <property type="entry name" value="NO3_transporter_NarK/NarU-like"/>
</dbReference>
<dbReference type="PROSITE" id="PS50850">
    <property type="entry name" value="MFS"/>
    <property type="match status" value="1"/>
</dbReference>
<feature type="transmembrane region" description="Helical" evidence="8">
    <location>
        <begin position="392"/>
        <end position="413"/>
    </location>
</feature>
<keyword evidence="7 8" id="KW-0472">Membrane</keyword>
<feature type="transmembrane region" description="Helical" evidence="8">
    <location>
        <begin position="257"/>
        <end position="275"/>
    </location>
</feature>
<name>A0A6J4UT98_9CYAN</name>
<dbReference type="InterPro" id="IPR044772">
    <property type="entry name" value="NO3_transporter"/>
</dbReference>
<evidence type="ECO:0000256" key="8">
    <source>
        <dbReference type="RuleBase" id="RU366033"/>
    </source>
</evidence>
<evidence type="ECO:0000256" key="5">
    <source>
        <dbReference type="ARBA" id="ARBA00022989"/>
    </source>
</evidence>
<feature type="transmembrane region" description="Helical" evidence="8">
    <location>
        <begin position="360"/>
        <end position="380"/>
    </location>
</feature>
<keyword evidence="3 8" id="KW-0813">Transport</keyword>
<dbReference type="GO" id="GO:0015112">
    <property type="term" value="F:nitrate transmembrane transporter activity"/>
    <property type="evidence" value="ECO:0007669"/>
    <property type="project" value="UniProtKB-UniRule"/>
</dbReference>
<dbReference type="SUPFAM" id="SSF103473">
    <property type="entry name" value="MFS general substrate transporter"/>
    <property type="match status" value="1"/>
</dbReference>
<dbReference type="NCBIfam" id="TIGR00886">
    <property type="entry name" value="2A0108"/>
    <property type="match status" value="1"/>
</dbReference>
<keyword evidence="5 8" id="KW-1133">Transmembrane helix</keyword>